<dbReference type="Proteomes" id="UP000095751">
    <property type="component" value="Unassembled WGS sequence"/>
</dbReference>
<gene>
    <name evidence="2" type="ORF">FRACYDRAFT_233691</name>
</gene>
<keyword evidence="3" id="KW-1185">Reference proteome</keyword>
<dbReference type="AlphaFoldDB" id="A0A1E7FZD4"/>
<evidence type="ECO:0000313" key="3">
    <source>
        <dbReference type="Proteomes" id="UP000095751"/>
    </source>
</evidence>
<dbReference type="InParanoid" id="A0A1E7FZD4"/>
<dbReference type="KEGG" id="fcy:FRACYDRAFT_233691"/>
<dbReference type="EMBL" id="KV784353">
    <property type="protein sequence ID" value="OEU23522.1"/>
    <property type="molecule type" value="Genomic_DNA"/>
</dbReference>
<accession>A0A1E7FZD4</accession>
<dbReference type="OrthoDB" id="42006at2759"/>
<reference evidence="2 3" key="1">
    <citation type="submission" date="2016-09" db="EMBL/GenBank/DDBJ databases">
        <title>Extensive genetic diversity and differential bi-allelic expression allows diatom success in the polar Southern Ocean.</title>
        <authorList>
            <consortium name="DOE Joint Genome Institute"/>
            <person name="Mock T."/>
            <person name="Otillar R.P."/>
            <person name="Strauss J."/>
            <person name="Dupont C."/>
            <person name="Frickenhaus S."/>
            <person name="Maumus F."/>
            <person name="Mcmullan M."/>
            <person name="Sanges R."/>
            <person name="Schmutz J."/>
            <person name="Toseland A."/>
            <person name="Valas R."/>
            <person name="Veluchamy A."/>
            <person name="Ward B.J."/>
            <person name="Allen A."/>
            <person name="Barry K."/>
            <person name="Falciatore A."/>
            <person name="Ferrante M."/>
            <person name="Fortunato A.E."/>
            <person name="Gloeckner G."/>
            <person name="Gruber A."/>
            <person name="Hipkin R."/>
            <person name="Janech M."/>
            <person name="Kroth P."/>
            <person name="Leese F."/>
            <person name="Lindquist E."/>
            <person name="Lyon B.R."/>
            <person name="Martin J."/>
            <person name="Mayer C."/>
            <person name="Parker M."/>
            <person name="Quesneville H."/>
            <person name="Raymond J."/>
            <person name="Uhlig C."/>
            <person name="Valentin K.U."/>
            <person name="Worden A.Z."/>
            <person name="Armbrust E.V."/>
            <person name="Bowler C."/>
            <person name="Green B."/>
            <person name="Moulton V."/>
            <person name="Van Oosterhout C."/>
            <person name="Grigoriev I."/>
        </authorList>
    </citation>
    <scope>NUCLEOTIDE SEQUENCE [LARGE SCALE GENOMIC DNA]</scope>
    <source>
        <strain evidence="2 3">CCMP1102</strain>
    </source>
</reference>
<feature type="region of interest" description="Disordered" evidence="1">
    <location>
        <begin position="534"/>
        <end position="562"/>
    </location>
</feature>
<evidence type="ECO:0000256" key="1">
    <source>
        <dbReference type="SAM" id="MobiDB-lite"/>
    </source>
</evidence>
<organism evidence="2 3">
    <name type="scientific">Fragilariopsis cylindrus CCMP1102</name>
    <dbReference type="NCBI Taxonomy" id="635003"/>
    <lineage>
        <taxon>Eukaryota</taxon>
        <taxon>Sar</taxon>
        <taxon>Stramenopiles</taxon>
        <taxon>Ochrophyta</taxon>
        <taxon>Bacillariophyta</taxon>
        <taxon>Bacillariophyceae</taxon>
        <taxon>Bacillariophycidae</taxon>
        <taxon>Bacillariales</taxon>
        <taxon>Bacillariaceae</taxon>
        <taxon>Fragilariopsis</taxon>
    </lineage>
</organism>
<name>A0A1E7FZD4_9STRA</name>
<evidence type="ECO:0000313" key="2">
    <source>
        <dbReference type="EMBL" id="OEU23522.1"/>
    </source>
</evidence>
<feature type="compositionally biased region" description="Low complexity" evidence="1">
    <location>
        <begin position="534"/>
        <end position="546"/>
    </location>
</feature>
<protein>
    <recommendedName>
        <fullName evidence="4">Hexosyltransferase</fullName>
    </recommendedName>
</protein>
<evidence type="ECO:0008006" key="4">
    <source>
        <dbReference type="Google" id="ProtNLM"/>
    </source>
</evidence>
<sequence>MNFPYNNSKGERGGSAARTASKLRFMIMGAIGALFLNNLLISSRHHHSNSWSSSPDMHSHVGISRPISATGAGGGRISSDFYSTSDRLVEEKPASSFTVGLELSTSEETANGSNAPHLRHPRILMGIFSSDNMFDGTHRTWHRRLFENIWKDERVCTLSQFRNDNTTQQKCELIYTFVSGSNTDPNAPTERLEDTDTKDTPIELISGYKNPLKDDINWPDVTHLNIRENMNKGKSQTWFYFASKLADQFSHSSTPIDYAMKFDSDSILRLHDFLEFAHTRLPPAPYNNNIFGGALRDKGPWYHDNSKLSHPASELSRYESHWGQEYDGVHIYLAGQCYFMSMNLAKFVASEAPFSRVRVAKGGYIEGHEDHDIAAMVYHSPLPINLITIGKTQRFWEHPVKGAPRKLRCISISCPFNFPEINKTILLYEGIFHFPTLISRATTIVPVKLNLVLVGYFESSSRNSFMDIELRSIETINGNDDDYYGEKDRSLSSKRQQLLPSSSGQIFLQQAETVRLGQKDGNYIRATDLKVLQSSSSSQSQSQQQQVAVNNGKSARFHNKLN</sequence>
<proteinExistence type="predicted"/>